<accession>A0A3B0Y843</accession>
<feature type="transmembrane region" description="Helical" evidence="1">
    <location>
        <begin position="26"/>
        <end position="43"/>
    </location>
</feature>
<keyword evidence="1" id="KW-0472">Membrane</keyword>
<evidence type="ECO:0000256" key="1">
    <source>
        <dbReference type="SAM" id="Phobius"/>
    </source>
</evidence>
<sequence length="119" mass="13708">MNRDLHKLATIDKSISSITLSKNRKLVIVLSLLYWFIIASIYTSKLNPFILILLYFFSIPLLFTIIGISVNYLEKSITADFSVHISHSRILFAINGIPIAAHFNIMIYFLIKELFMKIV</sequence>
<dbReference type="AlphaFoldDB" id="A0A3B0Y843"/>
<keyword evidence="1" id="KW-1133">Transmembrane helix</keyword>
<feature type="transmembrane region" description="Helical" evidence="1">
    <location>
        <begin position="90"/>
        <end position="111"/>
    </location>
</feature>
<name>A0A3B0Y843_9ZZZZ</name>
<proteinExistence type="predicted"/>
<gene>
    <name evidence="2" type="ORF">MNBD_GAMMA12-3823</name>
</gene>
<feature type="transmembrane region" description="Helical" evidence="1">
    <location>
        <begin position="49"/>
        <end position="70"/>
    </location>
</feature>
<organism evidence="2">
    <name type="scientific">hydrothermal vent metagenome</name>
    <dbReference type="NCBI Taxonomy" id="652676"/>
    <lineage>
        <taxon>unclassified sequences</taxon>
        <taxon>metagenomes</taxon>
        <taxon>ecological metagenomes</taxon>
    </lineage>
</organism>
<dbReference type="EMBL" id="UOFL01000022">
    <property type="protein sequence ID" value="VAW71512.1"/>
    <property type="molecule type" value="Genomic_DNA"/>
</dbReference>
<reference evidence="2" key="1">
    <citation type="submission" date="2018-06" db="EMBL/GenBank/DDBJ databases">
        <authorList>
            <person name="Zhirakovskaya E."/>
        </authorList>
    </citation>
    <scope>NUCLEOTIDE SEQUENCE</scope>
</reference>
<evidence type="ECO:0000313" key="2">
    <source>
        <dbReference type="EMBL" id="VAW71512.1"/>
    </source>
</evidence>
<keyword evidence="1" id="KW-0812">Transmembrane</keyword>
<protein>
    <submittedName>
        <fullName evidence="2">Uncharacterized protein</fullName>
    </submittedName>
</protein>